<reference evidence="1 2" key="1">
    <citation type="journal article" date="2003" name="Proc. Natl. Acad. Sci. U.S.A.">
        <title>Complete genome sequence of the marine planctomycete Pirellula sp. strain 1.</title>
        <authorList>
            <person name="Gloeckner F.O."/>
            <person name="Kube M."/>
            <person name="Bauer M."/>
            <person name="Teeling H."/>
            <person name="Lombardot T."/>
            <person name="Ludwig W."/>
            <person name="Gade D."/>
            <person name="Beck A."/>
            <person name="Borzym K."/>
            <person name="Heitmann K."/>
            <person name="Rabus R."/>
            <person name="Schlesner H."/>
            <person name="Amann R."/>
            <person name="Reinhardt R."/>
        </authorList>
    </citation>
    <scope>NUCLEOTIDE SEQUENCE [LARGE SCALE GENOMIC DNA]</scope>
    <source>
        <strain evidence="2">DSM 10527 / NCIMB 13988 / SH1</strain>
    </source>
</reference>
<dbReference type="AlphaFoldDB" id="Q7UUJ1"/>
<proteinExistence type="predicted"/>
<dbReference type="EnsemblBacteria" id="CAD73088">
    <property type="protein sequence ID" value="CAD73088"/>
    <property type="gene ID" value="RB3261"/>
</dbReference>
<dbReference type="HOGENOM" id="CLU_2384181_0_0_0"/>
<dbReference type="InParanoid" id="Q7UUJ1"/>
<dbReference type="STRING" id="243090.RB3261"/>
<gene>
    <name evidence="1" type="ordered locus">RB3261</name>
</gene>
<protein>
    <submittedName>
        <fullName evidence="1">Uncharacterized protein</fullName>
    </submittedName>
</protein>
<keyword evidence="2" id="KW-1185">Reference proteome</keyword>
<accession>Q7UUJ1</accession>
<dbReference type="Proteomes" id="UP000001025">
    <property type="component" value="Chromosome"/>
</dbReference>
<sequence length="94" mass="10597">MCRRPQRKIHVVRPASYAINWRTAMAMYATDQMSMGSRMKPPSLIALRIGAATEDAIATRGRCENVEIWAKGRDVEKTRGQRFGFLGRAIVGRC</sequence>
<organism evidence="1 2">
    <name type="scientific">Rhodopirellula baltica (strain DSM 10527 / NCIMB 13988 / SH1)</name>
    <dbReference type="NCBI Taxonomy" id="243090"/>
    <lineage>
        <taxon>Bacteria</taxon>
        <taxon>Pseudomonadati</taxon>
        <taxon>Planctomycetota</taxon>
        <taxon>Planctomycetia</taxon>
        <taxon>Pirellulales</taxon>
        <taxon>Pirellulaceae</taxon>
        <taxon>Rhodopirellula</taxon>
    </lineage>
</organism>
<evidence type="ECO:0000313" key="1">
    <source>
        <dbReference type="EMBL" id="CAD73088.1"/>
    </source>
</evidence>
<evidence type="ECO:0000313" key="2">
    <source>
        <dbReference type="Proteomes" id="UP000001025"/>
    </source>
</evidence>
<name>Q7UUJ1_RHOBA</name>
<dbReference type="EMBL" id="BX294138">
    <property type="protein sequence ID" value="CAD73088.1"/>
    <property type="molecule type" value="Genomic_DNA"/>
</dbReference>
<dbReference type="KEGG" id="rba:RB3261"/>